<dbReference type="EMBL" id="DSXI01000193">
    <property type="protein sequence ID" value="HGS04765.1"/>
    <property type="molecule type" value="Genomic_DNA"/>
</dbReference>
<protein>
    <submittedName>
        <fullName evidence="4">Serine/threonine-protein phosphatase</fullName>
    </submittedName>
</protein>
<dbReference type="AlphaFoldDB" id="A0A7V4G7E2"/>
<proteinExistence type="predicted"/>
<accession>A0A7V4G7E2</accession>
<name>A0A7V4G7E2_9BACT</name>
<organism evidence="4">
    <name type="scientific">Desulfobacca acetoxidans</name>
    <dbReference type="NCBI Taxonomy" id="60893"/>
    <lineage>
        <taxon>Bacteria</taxon>
        <taxon>Pseudomonadati</taxon>
        <taxon>Thermodesulfobacteriota</taxon>
        <taxon>Desulfobaccia</taxon>
        <taxon>Desulfobaccales</taxon>
        <taxon>Desulfobaccaceae</taxon>
        <taxon>Desulfobacca</taxon>
    </lineage>
</organism>
<reference evidence="4" key="1">
    <citation type="journal article" date="2020" name="mSystems">
        <title>Genome- and Community-Level Interaction Insights into Carbon Utilization and Element Cycling Functions of Hydrothermarchaeota in Hydrothermal Sediment.</title>
        <authorList>
            <person name="Zhou Z."/>
            <person name="Liu Y."/>
            <person name="Xu W."/>
            <person name="Pan J."/>
            <person name="Luo Z.H."/>
            <person name="Li M."/>
        </authorList>
    </citation>
    <scope>NUCLEOTIDE SEQUENCE [LARGE SCALE GENOMIC DNA]</scope>
    <source>
        <strain evidence="4">SpSt-548</strain>
    </source>
</reference>
<dbReference type="PANTHER" id="PTHR47992">
    <property type="entry name" value="PROTEIN PHOSPHATASE"/>
    <property type="match status" value="1"/>
</dbReference>
<gene>
    <name evidence="4" type="ORF">ENT08_03360</name>
</gene>
<dbReference type="GO" id="GO:0004722">
    <property type="term" value="F:protein serine/threonine phosphatase activity"/>
    <property type="evidence" value="ECO:0007669"/>
    <property type="project" value="InterPro"/>
</dbReference>
<feature type="compositionally biased region" description="Pro residues" evidence="1">
    <location>
        <begin position="336"/>
        <end position="355"/>
    </location>
</feature>
<dbReference type="InterPro" id="IPR001932">
    <property type="entry name" value="PPM-type_phosphatase-like_dom"/>
</dbReference>
<dbReference type="SMART" id="SM00331">
    <property type="entry name" value="PP2C_SIG"/>
    <property type="match status" value="1"/>
</dbReference>
<sequence length="412" mass="43008">MKPPEPKWHLGVVPGNAQALGARAEQQDDFGFSPLDDPQFMARGGVLAVLTDGMGGLAHGREAGRVAKQTMLARYAELVRDLSVPEALAAALKEANQAVVALGRETGLEGEVGTTLVAAVVKDRQLYWVSVGDSRIYLYRRGELYQLTTDHDYGQELARQAAAGEVTWEEALTNPNRQALTSYLGLPVLPEVHRSNAPLPLAPGDRILLCSDGLYRALSLEEMGGALAAASPQEAAEALVAQALAKRNPHQDNITVAILACEEGGTLRGFSWWRRGWGLALAAGLAGVLVGGSGVWLARSHWPPAAETKEVQPHAQAPADPAPPPPPPSPVAATPPAAPAAPPPPALTPPAPPPAAASKPPDFPTGGPTAKPAAPPFLMKSGGLHPVSVRTTSGIITKKDGKKPPGPPKERP</sequence>
<evidence type="ECO:0000256" key="1">
    <source>
        <dbReference type="SAM" id="MobiDB-lite"/>
    </source>
</evidence>
<feature type="domain" description="PPM-type phosphatase" evidence="3">
    <location>
        <begin position="19"/>
        <end position="261"/>
    </location>
</feature>
<keyword evidence="2" id="KW-0472">Membrane</keyword>
<dbReference type="CDD" id="cd00143">
    <property type="entry name" value="PP2Cc"/>
    <property type="match status" value="1"/>
</dbReference>
<feature type="transmembrane region" description="Helical" evidence="2">
    <location>
        <begin position="277"/>
        <end position="298"/>
    </location>
</feature>
<dbReference type="Gene3D" id="3.60.40.10">
    <property type="entry name" value="PPM-type phosphatase domain"/>
    <property type="match status" value="1"/>
</dbReference>
<keyword evidence="2" id="KW-0812">Transmembrane</keyword>
<comment type="caution">
    <text evidence="4">The sequence shown here is derived from an EMBL/GenBank/DDBJ whole genome shotgun (WGS) entry which is preliminary data.</text>
</comment>
<dbReference type="Pfam" id="PF13672">
    <property type="entry name" value="PP2C_2"/>
    <property type="match status" value="1"/>
</dbReference>
<keyword evidence="2" id="KW-1133">Transmembrane helix</keyword>
<feature type="compositionally biased region" description="Low complexity" evidence="1">
    <location>
        <begin position="356"/>
        <end position="372"/>
    </location>
</feature>
<evidence type="ECO:0000313" key="4">
    <source>
        <dbReference type="EMBL" id="HGS04765.1"/>
    </source>
</evidence>
<feature type="compositionally biased region" description="Pro residues" evidence="1">
    <location>
        <begin position="320"/>
        <end position="330"/>
    </location>
</feature>
<dbReference type="InterPro" id="IPR015655">
    <property type="entry name" value="PP2C"/>
</dbReference>
<feature type="region of interest" description="Disordered" evidence="1">
    <location>
        <begin position="306"/>
        <end position="412"/>
    </location>
</feature>
<dbReference type="SUPFAM" id="SSF81606">
    <property type="entry name" value="PP2C-like"/>
    <property type="match status" value="1"/>
</dbReference>
<dbReference type="InterPro" id="IPR036457">
    <property type="entry name" value="PPM-type-like_dom_sf"/>
</dbReference>
<feature type="compositionally biased region" description="Basic and acidic residues" evidence="1">
    <location>
        <begin position="397"/>
        <end position="412"/>
    </location>
</feature>
<evidence type="ECO:0000259" key="3">
    <source>
        <dbReference type="PROSITE" id="PS51746"/>
    </source>
</evidence>
<dbReference type="SMART" id="SM00332">
    <property type="entry name" value="PP2Cc"/>
    <property type="match status" value="1"/>
</dbReference>
<evidence type="ECO:0000256" key="2">
    <source>
        <dbReference type="SAM" id="Phobius"/>
    </source>
</evidence>
<dbReference type="PROSITE" id="PS51746">
    <property type="entry name" value="PPM_2"/>
    <property type="match status" value="1"/>
</dbReference>